<dbReference type="EMBL" id="LNQE01000760">
    <property type="protein sequence ID" value="KUG25141.1"/>
    <property type="molecule type" value="Genomic_DNA"/>
</dbReference>
<gene>
    <name evidence="1" type="ORF">ASZ90_005045</name>
</gene>
<protein>
    <submittedName>
        <fullName evidence="1">Glycosyltransferase</fullName>
    </submittedName>
</protein>
<dbReference type="Pfam" id="PF13692">
    <property type="entry name" value="Glyco_trans_1_4"/>
    <property type="match status" value="1"/>
</dbReference>
<comment type="caution">
    <text evidence="1">The sequence shown here is derived from an EMBL/GenBank/DDBJ whole genome shotgun (WGS) entry which is preliminary data.</text>
</comment>
<dbReference type="AlphaFoldDB" id="A0A0W8FW56"/>
<accession>A0A0W8FW56</accession>
<dbReference type="GO" id="GO:0016740">
    <property type="term" value="F:transferase activity"/>
    <property type="evidence" value="ECO:0007669"/>
    <property type="project" value="UniProtKB-KW"/>
</dbReference>
<reference evidence="1" key="1">
    <citation type="journal article" date="2015" name="Proc. Natl. Acad. Sci. U.S.A.">
        <title>Networks of energetic and metabolic interactions define dynamics in microbial communities.</title>
        <authorList>
            <person name="Embree M."/>
            <person name="Liu J.K."/>
            <person name="Al-Bassam M.M."/>
            <person name="Zengler K."/>
        </authorList>
    </citation>
    <scope>NUCLEOTIDE SEQUENCE</scope>
</reference>
<keyword evidence="1" id="KW-0808">Transferase</keyword>
<dbReference type="SUPFAM" id="SSF53756">
    <property type="entry name" value="UDP-Glycosyltransferase/glycogen phosphorylase"/>
    <property type="match status" value="1"/>
</dbReference>
<proteinExistence type="predicted"/>
<dbReference type="Gene3D" id="3.40.50.2000">
    <property type="entry name" value="Glycogen Phosphorylase B"/>
    <property type="match status" value="2"/>
</dbReference>
<name>A0A0W8FW56_9ZZZZ</name>
<evidence type="ECO:0000313" key="1">
    <source>
        <dbReference type="EMBL" id="KUG25141.1"/>
    </source>
</evidence>
<dbReference type="PANTHER" id="PTHR12526">
    <property type="entry name" value="GLYCOSYLTRANSFERASE"/>
    <property type="match status" value="1"/>
</dbReference>
<dbReference type="CDD" id="cd03801">
    <property type="entry name" value="GT4_PimA-like"/>
    <property type="match status" value="1"/>
</dbReference>
<organism evidence="1">
    <name type="scientific">hydrocarbon metagenome</name>
    <dbReference type="NCBI Taxonomy" id="938273"/>
    <lineage>
        <taxon>unclassified sequences</taxon>
        <taxon>metagenomes</taxon>
        <taxon>ecological metagenomes</taxon>
    </lineage>
</organism>
<sequence>MSKYLNSIDNVPKVIDYVDVLSKGLELRKSKASLLIRPIINIEHKRVLKYEAEVSNQFDGTVIITENDKNSLPIDDKSSVKVIPNGVLTNYFTADETVQKDIDLIFVGNMSYPPNVDAVIFFTENILPIIIKERLQCKFYIVGSSPNSRIKKLTTKNIIVTGWVEDIRPFYNRAKVFIAPMQLGTGLQNKILEAMSMSLPAVISSHAAKGINANPDVEIFISDSTNEFVEKVLNLLNNEELAMNVGNNARRFVETNYDWEKIGIDLDSYFEKIVNDFKLKSE</sequence>